<gene>
    <name evidence="1" type="ORF">GCM10009539_62670</name>
</gene>
<proteinExistence type="predicted"/>
<protein>
    <recommendedName>
        <fullName evidence="3">Ribbon-helix-helix protein CopG domain-containing protein</fullName>
    </recommendedName>
</protein>
<reference evidence="1 2" key="1">
    <citation type="journal article" date="2019" name="Int. J. Syst. Evol. Microbiol.">
        <title>The Global Catalogue of Microorganisms (GCM) 10K type strain sequencing project: providing services to taxonomists for standard genome sequencing and annotation.</title>
        <authorList>
            <consortium name="The Broad Institute Genomics Platform"/>
            <consortium name="The Broad Institute Genome Sequencing Center for Infectious Disease"/>
            <person name="Wu L."/>
            <person name="Ma J."/>
        </authorList>
    </citation>
    <scope>NUCLEOTIDE SEQUENCE [LARGE SCALE GENOMIC DNA]</scope>
    <source>
        <strain evidence="1 2">JCM 10425</strain>
    </source>
</reference>
<keyword evidence="2" id="KW-1185">Reference proteome</keyword>
<dbReference type="InterPro" id="IPR010985">
    <property type="entry name" value="Ribbon_hlx_hlx"/>
</dbReference>
<organism evidence="1 2">
    <name type="scientific">Cryptosporangium japonicum</name>
    <dbReference type="NCBI Taxonomy" id="80872"/>
    <lineage>
        <taxon>Bacteria</taxon>
        <taxon>Bacillati</taxon>
        <taxon>Actinomycetota</taxon>
        <taxon>Actinomycetes</taxon>
        <taxon>Cryptosporangiales</taxon>
        <taxon>Cryptosporangiaceae</taxon>
        <taxon>Cryptosporangium</taxon>
    </lineage>
</organism>
<sequence>MPTFVTVRLDDERLWELRRWATVGGRSLEDVVLAAIDEYITPVVTWPRGGALTSDAQSPAKGVHLRLLRD</sequence>
<dbReference type="EMBL" id="BAAAGX010000027">
    <property type="protein sequence ID" value="GAA0267324.1"/>
    <property type="molecule type" value="Genomic_DNA"/>
</dbReference>
<dbReference type="SUPFAM" id="SSF47598">
    <property type="entry name" value="Ribbon-helix-helix"/>
    <property type="match status" value="1"/>
</dbReference>
<evidence type="ECO:0000313" key="1">
    <source>
        <dbReference type="EMBL" id="GAA0267324.1"/>
    </source>
</evidence>
<evidence type="ECO:0008006" key="3">
    <source>
        <dbReference type="Google" id="ProtNLM"/>
    </source>
</evidence>
<evidence type="ECO:0000313" key="2">
    <source>
        <dbReference type="Proteomes" id="UP001500967"/>
    </source>
</evidence>
<name>A0ABN0UZ55_9ACTN</name>
<accession>A0ABN0UZ55</accession>
<dbReference type="Proteomes" id="UP001500967">
    <property type="component" value="Unassembled WGS sequence"/>
</dbReference>
<comment type="caution">
    <text evidence="1">The sequence shown here is derived from an EMBL/GenBank/DDBJ whole genome shotgun (WGS) entry which is preliminary data.</text>
</comment>